<proteinExistence type="predicted"/>
<dbReference type="Pfam" id="PF13602">
    <property type="entry name" value="ADH_zinc_N_2"/>
    <property type="match status" value="1"/>
</dbReference>
<dbReference type="EMBL" id="JAZHRV010000001">
    <property type="protein sequence ID" value="MEH2553860.1"/>
    <property type="molecule type" value="Genomic_DNA"/>
</dbReference>
<evidence type="ECO:0000313" key="1">
    <source>
        <dbReference type="EMBL" id="MEH2553860.1"/>
    </source>
</evidence>
<protein>
    <submittedName>
        <fullName evidence="1">NADPH:quinone reductase-like Zn-dependent oxidoreductase</fullName>
    </submittedName>
</protein>
<reference evidence="1 2" key="1">
    <citation type="submission" date="2024-02" db="EMBL/GenBank/DDBJ databases">
        <title>Adaptive strategies in a cosmopolitan and abundant soil bacterium.</title>
        <authorList>
            <person name="Carini P."/>
        </authorList>
    </citation>
    <scope>NUCLEOTIDE SEQUENCE [LARGE SCALE GENOMIC DNA]</scope>
    <source>
        <strain evidence="1 2">AZCC 1608</strain>
    </source>
</reference>
<dbReference type="RefSeq" id="WP_334478432.1">
    <property type="nucleotide sequence ID" value="NZ_JAZHRV010000001.1"/>
</dbReference>
<gene>
    <name evidence="1" type="ORF">V1286_001389</name>
</gene>
<evidence type="ECO:0000313" key="2">
    <source>
        <dbReference type="Proteomes" id="UP001364224"/>
    </source>
</evidence>
<accession>A0ABU8B5P2</accession>
<comment type="caution">
    <text evidence="1">The sequence shown here is derived from an EMBL/GenBank/DDBJ whole genome shotgun (WGS) entry which is preliminary data.</text>
</comment>
<organism evidence="1 2">
    <name type="scientific">Bradyrhizobium algeriense</name>
    <dbReference type="NCBI Taxonomy" id="634784"/>
    <lineage>
        <taxon>Bacteria</taxon>
        <taxon>Pseudomonadati</taxon>
        <taxon>Pseudomonadota</taxon>
        <taxon>Alphaproteobacteria</taxon>
        <taxon>Hyphomicrobiales</taxon>
        <taxon>Nitrobacteraceae</taxon>
        <taxon>Bradyrhizobium</taxon>
    </lineage>
</organism>
<dbReference type="Proteomes" id="UP001364224">
    <property type="component" value="Unassembled WGS sequence"/>
</dbReference>
<sequence length="35" mass="3590">MKPHRQKTFSLDAAAEALASAEGGHLVGKVVLTVG</sequence>
<name>A0ABU8B5P2_9BRAD</name>
<keyword evidence="2" id="KW-1185">Reference proteome</keyword>